<keyword evidence="8" id="KW-0862">Zinc</keyword>
<dbReference type="PANTHER" id="PTHR14379:SF3">
    <property type="entry name" value="MEIOSIS REGULATOR AND MRNA STABILITY FACTOR 1"/>
    <property type="match status" value="1"/>
</dbReference>
<dbReference type="Gene3D" id="3.30.70.330">
    <property type="match status" value="1"/>
</dbReference>
<feature type="compositionally biased region" description="Basic and acidic residues" evidence="9">
    <location>
        <begin position="300"/>
        <end position="314"/>
    </location>
</feature>
<keyword evidence="13" id="KW-1185">Reference proteome</keyword>
<keyword evidence="8" id="KW-0863">Zinc-finger</keyword>
<keyword evidence="8" id="KW-0479">Metal-binding</keyword>
<feature type="region of interest" description="Disordered" evidence="9">
    <location>
        <begin position="234"/>
        <end position="371"/>
    </location>
</feature>
<evidence type="ECO:0000256" key="5">
    <source>
        <dbReference type="ARBA" id="ARBA00023254"/>
    </source>
</evidence>
<evidence type="ECO:0000256" key="6">
    <source>
        <dbReference type="ARBA" id="ARBA00030116"/>
    </source>
</evidence>
<dbReference type="InterPro" id="IPR041686">
    <property type="entry name" value="Znf-CCCH_3"/>
</dbReference>
<dbReference type="Pfam" id="PF15663">
    <property type="entry name" value="zf-CCCH_3"/>
    <property type="match status" value="1"/>
</dbReference>
<dbReference type="SUPFAM" id="SSF54928">
    <property type="entry name" value="RNA-binding domain, RBD"/>
    <property type="match status" value="1"/>
</dbReference>
<evidence type="ECO:0000256" key="9">
    <source>
        <dbReference type="SAM" id="MobiDB-lite"/>
    </source>
</evidence>
<feature type="region of interest" description="Disordered" evidence="9">
    <location>
        <begin position="153"/>
        <end position="177"/>
    </location>
</feature>
<dbReference type="Gene3D" id="4.10.1000.10">
    <property type="entry name" value="Zinc finger, CCCH-type"/>
    <property type="match status" value="1"/>
</dbReference>
<dbReference type="Pfam" id="PF01936">
    <property type="entry name" value="NYN"/>
    <property type="match status" value="1"/>
</dbReference>
<feature type="region of interest" description="Disordered" evidence="9">
    <location>
        <begin position="391"/>
        <end position="411"/>
    </location>
</feature>
<dbReference type="InterPro" id="IPR000571">
    <property type="entry name" value="Znf_CCCH"/>
</dbReference>
<feature type="compositionally biased region" description="Basic residues" evidence="9">
    <location>
        <begin position="315"/>
        <end position="324"/>
    </location>
</feature>
<keyword evidence="3" id="KW-0221">Differentiation</keyword>
<feature type="compositionally biased region" description="Acidic residues" evidence="9">
    <location>
        <begin position="435"/>
        <end position="445"/>
    </location>
</feature>
<gene>
    <name evidence="12" type="ORF">GBAR_LOCUS24622</name>
</gene>
<feature type="region of interest" description="Disordered" evidence="9">
    <location>
        <begin position="428"/>
        <end position="490"/>
    </location>
</feature>
<evidence type="ECO:0000256" key="1">
    <source>
        <dbReference type="ARBA" id="ARBA00004275"/>
    </source>
</evidence>
<dbReference type="CDD" id="cd10910">
    <property type="entry name" value="PIN_limkain_b1_N_like"/>
    <property type="match status" value="1"/>
</dbReference>
<dbReference type="InterPro" id="IPR035979">
    <property type="entry name" value="RBD_domain_sf"/>
</dbReference>
<feature type="compositionally biased region" description="Polar residues" evidence="9">
    <location>
        <begin position="463"/>
        <end position="478"/>
    </location>
</feature>
<feature type="zinc finger region" description="C3H1-type" evidence="8">
    <location>
        <begin position="103"/>
        <end position="131"/>
    </location>
</feature>
<name>A0AA35XAL2_GEOBA</name>
<evidence type="ECO:0000256" key="4">
    <source>
        <dbReference type="ARBA" id="ARBA00023140"/>
    </source>
</evidence>
<evidence type="ECO:0000256" key="7">
    <source>
        <dbReference type="PROSITE-ProRule" id="PRU00176"/>
    </source>
</evidence>
<protein>
    <recommendedName>
        <fullName evidence="2">Meiosis regulator and mRNA stability factor 1</fullName>
    </recommendedName>
    <alternativeName>
        <fullName evidence="6">Limkain-b1</fullName>
    </alternativeName>
</protein>
<dbReference type="PROSITE" id="PS50102">
    <property type="entry name" value="RRM"/>
    <property type="match status" value="1"/>
</dbReference>
<keyword evidence="3" id="KW-0896">Oogenesis</keyword>
<dbReference type="CDD" id="cd00590">
    <property type="entry name" value="RRM_SF"/>
    <property type="match status" value="1"/>
</dbReference>
<evidence type="ECO:0000313" key="12">
    <source>
        <dbReference type="EMBL" id="CAI8044380.1"/>
    </source>
</evidence>
<evidence type="ECO:0000259" key="10">
    <source>
        <dbReference type="PROSITE" id="PS50102"/>
    </source>
</evidence>
<keyword evidence="4" id="KW-0576">Peroxisome</keyword>
<dbReference type="PANTHER" id="PTHR14379">
    <property type="entry name" value="LIMKAIN B LKAP"/>
    <property type="match status" value="1"/>
</dbReference>
<dbReference type="GO" id="GO:0004540">
    <property type="term" value="F:RNA nuclease activity"/>
    <property type="evidence" value="ECO:0007669"/>
    <property type="project" value="InterPro"/>
</dbReference>
<sequence length="653" mass="70987">MAADQSGRPTFPVWVGSLDENVSEKQLFRKFSKFGIVSSVKIQQDSATGKSKGFGWVNFNSREAAELSAAKLAGVAFHGSHIKTRGPAELEKKGLFSPPKADFRPITDCSFFVQGKRCKKGATCEYRHSELALQTEEVCSRWREKRCMDKNCPLRHPGRDRKSNSSSTGSPPPELAGGPVAGVVVCGGKCGDPSCSLSFSSPITLSHHIQLSQLLCTGCNIVCSSHAELREHKKMCPRTHRDSTSTQSVSISDVEVLTDTSESLTSDDKEEEQDEDRTHKRLSPVPNKRGGNNKLAKAGSKKDVGGGGKGEEGRVKKRQRRKKGGVPAVKSTGNLGQTAATQKKSRMRNASSEAVRLGTGNTSPHNDPNYPYHDYTYGVGGGEILGPQPAGVYFGVGGSDSSDSSDDEDDLEYTPAEMAQLLSLNELDMQPGSSDSEEEEEEGEEVRENKRRNRRGKGNNSSPDPNSQIVSSVLSPSPRQAQSRHAAHARQPEPVGLFWDIENCSVPTNKSAFTVATKMRRVFFEGKREAEFMVVCDITKERKDVINALNKAQVTLVHVNAVAKNAADDKLRQSLRRFAHTYPAPSTVVLVSSDVNFSSELNDLRHVHKHDDCPRPQQVHLRCPQGVCPATDQLRAVSGGRGGTQGTSAIIPP</sequence>
<dbReference type="Pfam" id="PF00076">
    <property type="entry name" value="RRM_1"/>
    <property type="match status" value="1"/>
</dbReference>
<feature type="domain" description="C3H1-type" evidence="11">
    <location>
        <begin position="103"/>
        <end position="131"/>
    </location>
</feature>
<dbReference type="SMART" id="SM00356">
    <property type="entry name" value="ZnF_C3H1"/>
    <property type="match status" value="2"/>
</dbReference>
<evidence type="ECO:0000259" key="11">
    <source>
        <dbReference type="PROSITE" id="PS50103"/>
    </source>
</evidence>
<dbReference type="GO" id="GO:0048477">
    <property type="term" value="P:oogenesis"/>
    <property type="evidence" value="ECO:0007669"/>
    <property type="project" value="UniProtKB-KW"/>
</dbReference>
<organism evidence="12 13">
    <name type="scientific">Geodia barretti</name>
    <name type="common">Barrett's horny sponge</name>
    <dbReference type="NCBI Taxonomy" id="519541"/>
    <lineage>
        <taxon>Eukaryota</taxon>
        <taxon>Metazoa</taxon>
        <taxon>Porifera</taxon>
        <taxon>Demospongiae</taxon>
        <taxon>Heteroscleromorpha</taxon>
        <taxon>Tetractinellida</taxon>
        <taxon>Astrophorina</taxon>
        <taxon>Geodiidae</taxon>
        <taxon>Geodia</taxon>
    </lineage>
</organism>
<reference evidence="12" key="1">
    <citation type="submission" date="2023-03" db="EMBL/GenBank/DDBJ databases">
        <authorList>
            <person name="Steffen K."/>
            <person name="Cardenas P."/>
        </authorList>
    </citation>
    <scope>NUCLEOTIDE SEQUENCE</scope>
</reference>
<evidence type="ECO:0000256" key="3">
    <source>
        <dbReference type="ARBA" id="ARBA00022943"/>
    </source>
</evidence>
<dbReference type="GO" id="GO:0003723">
    <property type="term" value="F:RNA binding"/>
    <property type="evidence" value="ECO:0007669"/>
    <property type="project" value="UniProtKB-UniRule"/>
</dbReference>
<dbReference type="GO" id="GO:1905762">
    <property type="term" value="F:CCR4-NOT complex binding"/>
    <property type="evidence" value="ECO:0007669"/>
    <property type="project" value="TreeGrafter"/>
</dbReference>
<feature type="compositionally biased region" description="Polar residues" evidence="9">
    <location>
        <begin position="331"/>
        <end position="352"/>
    </location>
</feature>
<dbReference type="GO" id="GO:0010468">
    <property type="term" value="P:regulation of gene expression"/>
    <property type="evidence" value="ECO:0007669"/>
    <property type="project" value="InterPro"/>
</dbReference>
<dbReference type="GO" id="GO:0051321">
    <property type="term" value="P:meiotic cell cycle"/>
    <property type="evidence" value="ECO:0007669"/>
    <property type="project" value="UniProtKB-KW"/>
</dbReference>
<dbReference type="InterPro" id="IPR012677">
    <property type="entry name" value="Nucleotide-bd_a/b_plait_sf"/>
</dbReference>
<evidence type="ECO:0000313" key="13">
    <source>
        <dbReference type="Proteomes" id="UP001174909"/>
    </source>
</evidence>
<dbReference type="InterPro" id="IPR024768">
    <property type="entry name" value="Marf1"/>
</dbReference>
<evidence type="ECO:0000256" key="8">
    <source>
        <dbReference type="PROSITE-ProRule" id="PRU00723"/>
    </source>
</evidence>
<keyword evidence="5" id="KW-0469">Meiosis</keyword>
<keyword evidence="7" id="KW-0694">RNA-binding</keyword>
<comment type="subcellular location">
    <subcellularLocation>
        <location evidence="1">Peroxisome</location>
    </subcellularLocation>
</comment>
<dbReference type="GO" id="GO:0005777">
    <property type="term" value="C:peroxisome"/>
    <property type="evidence" value="ECO:0007669"/>
    <property type="project" value="UniProtKB-SubCell"/>
</dbReference>
<dbReference type="EMBL" id="CASHTH010003391">
    <property type="protein sequence ID" value="CAI8044380.1"/>
    <property type="molecule type" value="Genomic_DNA"/>
</dbReference>
<dbReference type="PROSITE" id="PS50103">
    <property type="entry name" value="ZF_C3H1"/>
    <property type="match status" value="1"/>
</dbReference>
<evidence type="ECO:0000256" key="2">
    <source>
        <dbReference type="ARBA" id="ARBA00022152"/>
    </source>
</evidence>
<dbReference type="GO" id="GO:0008270">
    <property type="term" value="F:zinc ion binding"/>
    <property type="evidence" value="ECO:0007669"/>
    <property type="project" value="UniProtKB-KW"/>
</dbReference>
<dbReference type="Proteomes" id="UP001174909">
    <property type="component" value="Unassembled WGS sequence"/>
</dbReference>
<dbReference type="AlphaFoldDB" id="A0AA35XAL2"/>
<dbReference type="InterPro" id="IPR000504">
    <property type="entry name" value="RRM_dom"/>
</dbReference>
<dbReference type="SMART" id="SM00360">
    <property type="entry name" value="RRM"/>
    <property type="match status" value="1"/>
</dbReference>
<proteinExistence type="predicted"/>
<dbReference type="InterPro" id="IPR021139">
    <property type="entry name" value="NYN"/>
</dbReference>
<accession>A0AA35XAL2</accession>
<feature type="domain" description="RRM" evidence="10">
    <location>
        <begin position="11"/>
        <end position="89"/>
    </location>
</feature>
<comment type="caution">
    <text evidence="12">The sequence shown here is derived from an EMBL/GenBank/DDBJ whole genome shotgun (WGS) entry which is preliminary data.</text>
</comment>